<keyword evidence="3" id="KW-0378">Hydrolase</keyword>
<dbReference type="Proteomes" id="UP000318995">
    <property type="component" value="Unassembled WGS sequence"/>
</dbReference>
<dbReference type="Pfam" id="PF13365">
    <property type="entry name" value="Trypsin_2"/>
    <property type="match status" value="1"/>
</dbReference>
<sequence length="431" mass="44707" precursor="true">MNPWRLSLRFGMVRSYAVAAVFVGMACEAAPPRAAVCRIEVAEKGGQAYGSGTLIDARQEYGLVVTNWHVVRDATGPVTVIFPNGYRSEARTVKLDETWDLAALVIWRPPTEPAPLAATPPQPGEVLTICGYGQGDYREATGRCTDYYAPEVGKPMELVELSVEARQGDSGGPILNQGGEVAGVLFGAARGVTLGSYGGRVRGFLASLAPDIGLEAPAPTTAVALGTPSTFSPTNNPSQSATPSVATFASAGLAAGGGRQAPAVATKPSGSAIDPFQQAEQSGPRAPATTLGDGIRPNSAWPNPIAQPGQYATSRPDRHDWRSVPYDAWEVAAKQSPPGAAMPFPPASTPIANQRSSSDYRAMAVLSATPQLERNANRSAIAPAGDSRDLAGSSLAQTSLEGALDWDTERTTLGVIVGAAAVVVLIGRAFA</sequence>
<reference evidence="3 4" key="1">
    <citation type="submission" date="2019-02" db="EMBL/GenBank/DDBJ databases">
        <title>Deep-cultivation of Planctomycetes and their phenomic and genomic characterization uncovers novel biology.</title>
        <authorList>
            <person name="Wiegand S."/>
            <person name="Jogler M."/>
            <person name="Boedeker C."/>
            <person name="Pinto D."/>
            <person name="Vollmers J."/>
            <person name="Rivas-Marin E."/>
            <person name="Kohn T."/>
            <person name="Peeters S.H."/>
            <person name="Heuer A."/>
            <person name="Rast P."/>
            <person name="Oberbeckmann S."/>
            <person name="Bunk B."/>
            <person name="Jeske O."/>
            <person name="Meyerdierks A."/>
            <person name="Storesund J.E."/>
            <person name="Kallscheuer N."/>
            <person name="Luecker S."/>
            <person name="Lage O.M."/>
            <person name="Pohl T."/>
            <person name="Merkel B.J."/>
            <person name="Hornburger P."/>
            <person name="Mueller R.-W."/>
            <person name="Bruemmer F."/>
            <person name="Labrenz M."/>
            <person name="Spormann A.M."/>
            <person name="Op Den Camp H."/>
            <person name="Overmann J."/>
            <person name="Amann R."/>
            <person name="Jetten M.S.M."/>
            <person name="Mascher T."/>
            <person name="Medema M.H."/>
            <person name="Devos D.P."/>
            <person name="Kaster A.-K."/>
            <person name="Ovreas L."/>
            <person name="Rohde M."/>
            <person name="Galperin M.Y."/>
            <person name="Jogler C."/>
        </authorList>
    </citation>
    <scope>NUCLEOTIDE SEQUENCE [LARGE SCALE GENOMIC DNA]</scope>
    <source>
        <strain evidence="3 4">Pla111</strain>
    </source>
</reference>
<feature type="region of interest" description="Disordered" evidence="1">
    <location>
        <begin position="225"/>
        <end position="244"/>
    </location>
</feature>
<evidence type="ECO:0000313" key="3">
    <source>
        <dbReference type="EMBL" id="TWT41574.1"/>
    </source>
</evidence>
<dbReference type="SUPFAM" id="SSF50494">
    <property type="entry name" value="Trypsin-like serine proteases"/>
    <property type="match status" value="1"/>
</dbReference>
<keyword evidence="4" id="KW-1185">Reference proteome</keyword>
<name>A0A5C5VSH1_9BACT</name>
<dbReference type="GO" id="GO:0006508">
    <property type="term" value="P:proteolysis"/>
    <property type="evidence" value="ECO:0007669"/>
    <property type="project" value="UniProtKB-KW"/>
</dbReference>
<dbReference type="EC" id="3.4.21.-" evidence="3"/>
<feature type="signal peptide" evidence="2">
    <location>
        <begin position="1"/>
        <end position="19"/>
    </location>
</feature>
<dbReference type="AlphaFoldDB" id="A0A5C5VSH1"/>
<dbReference type="GO" id="GO:0004252">
    <property type="term" value="F:serine-type endopeptidase activity"/>
    <property type="evidence" value="ECO:0007669"/>
    <property type="project" value="InterPro"/>
</dbReference>
<dbReference type="PANTHER" id="PTHR43019">
    <property type="entry name" value="SERINE ENDOPROTEASE DEGS"/>
    <property type="match status" value="1"/>
</dbReference>
<dbReference type="OrthoDB" id="275617at2"/>
<evidence type="ECO:0000256" key="2">
    <source>
        <dbReference type="SAM" id="SignalP"/>
    </source>
</evidence>
<dbReference type="PANTHER" id="PTHR43019:SF23">
    <property type="entry name" value="PROTEASE DO-LIKE 5, CHLOROPLASTIC"/>
    <property type="match status" value="1"/>
</dbReference>
<keyword evidence="3" id="KW-0645">Protease</keyword>
<evidence type="ECO:0000313" key="4">
    <source>
        <dbReference type="Proteomes" id="UP000318995"/>
    </source>
</evidence>
<feature type="compositionally biased region" description="Polar residues" evidence="1">
    <location>
        <begin position="227"/>
        <end position="244"/>
    </location>
</feature>
<dbReference type="PRINTS" id="PR00834">
    <property type="entry name" value="PROTEASES2C"/>
</dbReference>
<keyword evidence="2" id="KW-0732">Signal</keyword>
<dbReference type="EMBL" id="SJPH01000008">
    <property type="protein sequence ID" value="TWT41574.1"/>
    <property type="molecule type" value="Genomic_DNA"/>
</dbReference>
<dbReference type="InterPro" id="IPR009003">
    <property type="entry name" value="Peptidase_S1_PA"/>
</dbReference>
<protein>
    <submittedName>
        <fullName evidence="3">Serine protease</fullName>
        <ecNumber evidence="3">3.4.21.-</ecNumber>
    </submittedName>
</protein>
<dbReference type="InterPro" id="IPR001940">
    <property type="entry name" value="Peptidase_S1C"/>
</dbReference>
<feature type="chain" id="PRO_5022936969" evidence="2">
    <location>
        <begin position="20"/>
        <end position="431"/>
    </location>
</feature>
<accession>A0A5C5VSH1</accession>
<dbReference type="Gene3D" id="2.40.10.10">
    <property type="entry name" value="Trypsin-like serine proteases"/>
    <property type="match status" value="2"/>
</dbReference>
<evidence type="ECO:0000256" key="1">
    <source>
        <dbReference type="SAM" id="MobiDB-lite"/>
    </source>
</evidence>
<organism evidence="3 4">
    <name type="scientific">Botrimarina hoheduenensis</name>
    <dbReference type="NCBI Taxonomy" id="2528000"/>
    <lineage>
        <taxon>Bacteria</taxon>
        <taxon>Pseudomonadati</taxon>
        <taxon>Planctomycetota</taxon>
        <taxon>Planctomycetia</taxon>
        <taxon>Pirellulales</taxon>
        <taxon>Lacipirellulaceae</taxon>
        <taxon>Botrimarina</taxon>
    </lineage>
</organism>
<proteinExistence type="predicted"/>
<feature type="region of interest" description="Disordered" evidence="1">
    <location>
        <begin position="258"/>
        <end position="304"/>
    </location>
</feature>
<dbReference type="PROSITE" id="PS51257">
    <property type="entry name" value="PROKAR_LIPOPROTEIN"/>
    <property type="match status" value="1"/>
</dbReference>
<dbReference type="InterPro" id="IPR043504">
    <property type="entry name" value="Peptidase_S1_PA_chymotrypsin"/>
</dbReference>
<comment type="caution">
    <text evidence="3">The sequence shown here is derived from an EMBL/GenBank/DDBJ whole genome shotgun (WGS) entry which is preliminary data.</text>
</comment>
<gene>
    <name evidence="3" type="ORF">Pla111_29510</name>
</gene>